<protein>
    <submittedName>
        <fullName evidence="2">Uncharacterized protein</fullName>
    </submittedName>
</protein>
<dbReference type="AlphaFoldDB" id="A0A7C8IJ68"/>
<dbReference type="EMBL" id="JAADJZ010000006">
    <property type="protein sequence ID" value="KAF2874167.1"/>
    <property type="molecule type" value="Genomic_DNA"/>
</dbReference>
<name>A0A7C8IJ68_9PLEO</name>
<sequence length="137" mass="15126">MGGEEPRSLLLLTWIICGQEYLGAGDRNCDCVFSVRTRFEFDGRYLRGVLLYPTVCLCSGGIRLAFGVLLYPTVSSRTTIILLPETTSCLIPGETQSCELQSVSIRVGPGKLLAERQVLVGDAKSREKQYSNRGFIE</sequence>
<keyword evidence="1" id="KW-0472">Membrane</keyword>
<proteinExistence type="predicted"/>
<evidence type="ECO:0000313" key="2">
    <source>
        <dbReference type="EMBL" id="KAF2874167.1"/>
    </source>
</evidence>
<keyword evidence="1" id="KW-0812">Transmembrane</keyword>
<organism evidence="2 3">
    <name type="scientific">Massariosphaeria phaeospora</name>
    <dbReference type="NCBI Taxonomy" id="100035"/>
    <lineage>
        <taxon>Eukaryota</taxon>
        <taxon>Fungi</taxon>
        <taxon>Dikarya</taxon>
        <taxon>Ascomycota</taxon>
        <taxon>Pezizomycotina</taxon>
        <taxon>Dothideomycetes</taxon>
        <taxon>Pleosporomycetidae</taxon>
        <taxon>Pleosporales</taxon>
        <taxon>Pleosporales incertae sedis</taxon>
        <taxon>Massariosphaeria</taxon>
    </lineage>
</organism>
<evidence type="ECO:0000313" key="3">
    <source>
        <dbReference type="Proteomes" id="UP000481861"/>
    </source>
</evidence>
<dbReference type="Proteomes" id="UP000481861">
    <property type="component" value="Unassembled WGS sequence"/>
</dbReference>
<evidence type="ECO:0000256" key="1">
    <source>
        <dbReference type="SAM" id="Phobius"/>
    </source>
</evidence>
<keyword evidence="3" id="KW-1185">Reference proteome</keyword>
<accession>A0A7C8IJ68</accession>
<keyword evidence="1" id="KW-1133">Transmembrane helix</keyword>
<comment type="caution">
    <text evidence="2">The sequence shown here is derived from an EMBL/GenBank/DDBJ whole genome shotgun (WGS) entry which is preliminary data.</text>
</comment>
<gene>
    <name evidence="2" type="ORF">BDV95DRAFT_324492</name>
</gene>
<feature type="transmembrane region" description="Helical" evidence="1">
    <location>
        <begin position="50"/>
        <end position="71"/>
    </location>
</feature>
<reference evidence="2 3" key="1">
    <citation type="submission" date="2020-01" db="EMBL/GenBank/DDBJ databases">
        <authorList>
            <consortium name="DOE Joint Genome Institute"/>
            <person name="Haridas S."/>
            <person name="Albert R."/>
            <person name="Binder M."/>
            <person name="Bloem J."/>
            <person name="Labutti K."/>
            <person name="Salamov A."/>
            <person name="Andreopoulos B."/>
            <person name="Baker S.E."/>
            <person name="Barry K."/>
            <person name="Bills G."/>
            <person name="Bluhm B.H."/>
            <person name="Cannon C."/>
            <person name="Castanera R."/>
            <person name="Culley D.E."/>
            <person name="Daum C."/>
            <person name="Ezra D."/>
            <person name="Gonzalez J.B."/>
            <person name="Henrissat B."/>
            <person name="Kuo A."/>
            <person name="Liang C."/>
            <person name="Lipzen A."/>
            <person name="Lutzoni F."/>
            <person name="Magnuson J."/>
            <person name="Mondo S."/>
            <person name="Nolan M."/>
            <person name="Ohm R."/>
            <person name="Pangilinan J."/>
            <person name="Park H.-J.H."/>
            <person name="Ramirez L."/>
            <person name="Alfaro M."/>
            <person name="Sun H."/>
            <person name="Tritt A."/>
            <person name="Yoshinaga Y."/>
            <person name="Zwiers L.-H.L."/>
            <person name="Turgeon B.G."/>
            <person name="Goodwin S.B."/>
            <person name="Spatafora J.W."/>
            <person name="Crous P.W."/>
            <person name="Grigoriev I.V."/>
        </authorList>
    </citation>
    <scope>NUCLEOTIDE SEQUENCE [LARGE SCALE GENOMIC DNA]</scope>
    <source>
        <strain evidence="2 3">CBS 611.86</strain>
    </source>
</reference>